<protein>
    <submittedName>
        <fullName evidence="1">Uncharacterized protein</fullName>
    </submittedName>
</protein>
<gene>
    <name evidence="1" type="ORF">GTP44_09930</name>
</gene>
<sequence>MTDFAQLKNMAEASAAVTASCPCDDAALLAWQPLPPTLELDQFEQVGSLVDDPYDEPTFAEYHPAGTRYESADAPIALRYYPYNRCQLARCVKCGRHYLRYTEGGGYFSEFRIRALRPQLLVDARL</sequence>
<dbReference type="Proteomes" id="UP000474565">
    <property type="component" value="Unassembled WGS sequence"/>
</dbReference>
<reference evidence="1 2" key="1">
    <citation type="submission" date="2019-12" db="EMBL/GenBank/DDBJ databases">
        <title>Novel species isolated from a subtropical stream in China.</title>
        <authorList>
            <person name="Lu H."/>
        </authorList>
    </citation>
    <scope>NUCLEOTIDE SEQUENCE [LARGE SCALE GENOMIC DNA]</scope>
    <source>
        <strain evidence="1 2">FT50W</strain>
    </source>
</reference>
<dbReference type="EMBL" id="WWCP01000009">
    <property type="protein sequence ID" value="MYM82268.1"/>
    <property type="molecule type" value="Genomic_DNA"/>
</dbReference>
<evidence type="ECO:0000313" key="2">
    <source>
        <dbReference type="Proteomes" id="UP000474565"/>
    </source>
</evidence>
<accession>A0A6L8MQ91</accession>
<proteinExistence type="predicted"/>
<name>A0A6L8MQ91_9BURK</name>
<dbReference type="AlphaFoldDB" id="A0A6L8MQ91"/>
<evidence type="ECO:0000313" key="1">
    <source>
        <dbReference type="EMBL" id="MYM82268.1"/>
    </source>
</evidence>
<organism evidence="1 2">
    <name type="scientific">Duganella lactea</name>
    <dbReference type="NCBI Taxonomy" id="2692173"/>
    <lineage>
        <taxon>Bacteria</taxon>
        <taxon>Pseudomonadati</taxon>
        <taxon>Pseudomonadota</taxon>
        <taxon>Betaproteobacteria</taxon>
        <taxon>Burkholderiales</taxon>
        <taxon>Oxalobacteraceae</taxon>
        <taxon>Telluria group</taxon>
        <taxon>Duganella</taxon>
    </lineage>
</organism>
<comment type="caution">
    <text evidence="1">The sequence shown here is derived from an EMBL/GenBank/DDBJ whole genome shotgun (WGS) entry which is preliminary data.</text>
</comment>
<dbReference type="RefSeq" id="WP_161019300.1">
    <property type="nucleotide sequence ID" value="NZ_WWCP01000009.1"/>
</dbReference>